<dbReference type="RefSeq" id="WP_176942686.1">
    <property type="nucleotide sequence ID" value="NZ_JABZEC010000004.1"/>
</dbReference>
<dbReference type="SUPFAM" id="SSF49503">
    <property type="entry name" value="Cupredoxins"/>
    <property type="match status" value="1"/>
</dbReference>
<organism evidence="3 4">
    <name type="scientific">Bombilactobacillus apium</name>
    <dbReference type="NCBI Taxonomy" id="2675299"/>
    <lineage>
        <taxon>Bacteria</taxon>
        <taxon>Bacillati</taxon>
        <taxon>Bacillota</taxon>
        <taxon>Bacilli</taxon>
        <taxon>Lactobacillales</taxon>
        <taxon>Lactobacillaceae</taxon>
        <taxon>Bombilactobacillus</taxon>
    </lineage>
</organism>
<feature type="transmembrane region" description="Helical" evidence="1">
    <location>
        <begin position="5"/>
        <end position="22"/>
    </location>
</feature>
<protein>
    <submittedName>
        <fullName evidence="3">Cupredoxin domain-containing protein</fullName>
    </submittedName>
</protein>
<evidence type="ECO:0000313" key="3">
    <source>
        <dbReference type="EMBL" id="NVY96518.1"/>
    </source>
</evidence>
<dbReference type="Gene3D" id="2.60.40.420">
    <property type="entry name" value="Cupredoxins - blue copper proteins"/>
    <property type="match status" value="1"/>
</dbReference>
<dbReference type="InterPro" id="IPR028096">
    <property type="entry name" value="EfeO_Cupredoxin"/>
</dbReference>
<keyword evidence="1" id="KW-1133">Transmembrane helix</keyword>
<dbReference type="InterPro" id="IPR008972">
    <property type="entry name" value="Cupredoxin"/>
</dbReference>
<dbReference type="Pfam" id="PF13473">
    <property type="entry name" value="Cupredoxin_1"/>
    <property type="match status" value="1"/>
</dbReference>
<keyword evidence="4" id="KW-1185">Reference proteome</keyword>
<sequence>MLKIILVFVTIIVIALIVWWFFASRQNTSTTAQVTADHQQQATITVDGGYSPSQVVFQQGIPAELTFTRKDPSSCLERVVFEKQGINKFLPRNEATTVKFDTSKAGEYPFACGMNMFHGQVLVQAQKANSAQ</sequence>
<keyword evidence="1" id="KW-0472">Membrane</keyword>
<proteinExistence type="predicted"/>
<evidence type="ECO:0000313" key="4">
    <source>
        <dbReference type="Proteomes" id="UP000563523"/>
    </source>
</evidence>
<accession>A0A850RCM5</accession>
<dbReference type="AlphaFoldDB" id="A0A850RCM5"/>
<comment type="caution">
    <text evidence="3">The sequence shown here is derived from an EMBL/GenBank/DDBJ whole genome shotgun (WGS) entry which is preliminary data.</text>
</comment>
<reference evidence="3 4" key="1">
    <citation type="submission" date="2020-06" db="EMBL/GenBank/DDBJ databases">
        <authorList>
            <person name="Kang J."/>
        </authorList>
    </citation>
    <scope>NUCLEOTIDE SEQUENCE [LARGE SCALE GENOMIC DNA]</scope>
    <source>
        <strain evidence="3 4">DCY120</strain>
    </source>
</reference>
<evidence type="ECO:0000256" key="1">
    <source>
        <dbReference type="SAM" id="Phobius"/>
    </source>
</evidence>
<gene>
    <name evidence="3" type="ORF">HU830_04970</name>
</gene>
<feature type="domain" description="EfeO-type cupredoxin-like" evidence="2">
    <location>
        <begin position="14"/>
        <end position="123"/>
    </location>
</feature>
<keyword evidence="1" id="KW-0812">Transmembrane</keyword>
<dbReference type="EMBL" id="JABZEC010000004">
    <property type="protein sequence ID" value="NVY96518.1"/>
    <property type="molecule type" value="Genomic_DNA"/>
</dbReference>
<dbReference type="Proteomes" id="UP000563523">
    <property type="component" value="Unassembled WGS sequence"/>
</dbReference>
<name>A0A850RCM5_9LACO</name>
<evidence type="ECO:0000259" key="2">
    <source>
        <dbReference type="Pfam" id="PF13473"/>
    </source>
</evidence>